<keyword evidence="3" id="KW-0804">Transcription</keyword>
<evidence type="ECO:0000313" key="7">
    <source>
        <dbReference type="Proteomes" id="UP000004622"/>
    </source>
</evidence>
<evidence type="ECO:0000256" key="2">
    <source>
        <dbReference type="ARBA" id="ARBA00023125"/>
    </source>
</evidence>
<dbReference type="PANTHER" id="PTHR30136">
    <property type="entry name" value="HELIX-TURN-HELIX TRANSCRIPTIONAL REGULATOR, ICLR FAMILY"/>
    <property type="match status" value="1"/>
</dbReference>
<dbReference type="GO" id="GO:0003700">
    <property type="term" value="F:DNA-binding transcription factor activity"/>
    <property type="evidence" value="ECO:0007669"/>
    <property type="project" value="TreeGrafter"/>
</dbReference>
<dbReference type="Proteomes" id="UP000004622">
    <property type="component" value="Unassembled WGS sequence"/>
</dbReference>
<dbReference type="InterPro" id="IPR011991">
    <property type="entry name" value="ArsR-like_HTH"/>
</dbReference>
<name>I5BVI0_9HYPH</name>
<reference evidence="6 7" key="1">
    <citation type="journal article" date="2012" name="J. Bacteriol.">
        <title>Genome Sequence of Nitratireductor aquibiodomus Strain RA22.</title>
        <authorList>
            <person name="Singh A."/>
            <person name="Jangir P.K."/>
            <person name="Kumari C."/>
            <person name="Sharma R."/>
        </authorList>
    </citation>
    <scope>NUCLEOTIDE SEQUENCE [LARGE SCALE GENOMIC DNA]</scope>
    <source>
        <strain evidence="6 7">RA22</strain>
    </source>
</reference>
<evidence type="ECO:0000259" key="4">
    <source>
        <dbReference type="PROSITE" id="PS51077"/>
    </source>
</evidence>
<dbReference type="PANTHER" id="PTHR30136:SF8">
    <property type="entry name" value="TRANSCRIPTIONAL REGULATORY PROTEIN"/>
    <property type="match status" value="1"/>
</dbReference>
<dbReference type="PROSITE" id="PS51078">
    <property type="entry name" value="ICLR_ED"/>
    <property type="match status" value="1"/>
</dbReference>
<keyword evidence="2" id="KW-0238">DNA-binding</keyword>
<organism evidence="6 7">
    <name type="scientific">Nitratireductor aquibiodomus RA22</name>
    <dbReference type="NCBI Taxonomy" id="1189611"/>
    <lineage>
        <taxon>Bacteria</taxon>
        <taxon>Pseudomonadati</taxon>
        <taxon>Pseudomonadota</taxon>
        <taxon>Alphaproteobacteria</taxon>
        <taxon>Hyphomicrobiales</taxon>
        <taxon>Phyllobacteriaceae</taxon>
        <taxon>Nitratireductor</taxon>
    </lineage>
</organism>
<feature type="domain" description="IclR-ED" evidence="5">
    <location>
        <begin position="78"/>
        <end position="269"/>
    </location>
</feature>
<evidence type="ECO:0000256" key="3">
    <source>
        <dbReference type="ARBA" id="ARBA00023163"/>
    </source>
</evidence>
<dbReference type="AlphaFoldDB" id="I5BVI0"/>
<proteinExistence type="predicted"/>
<gene>
    <name evidence="6" type="ORF">A33O_15456</name>
</gene>
<dbReference type="InterPro" id="IPR050707">
    <property type="entry name" value="HTH_MetabolicPath_Reg"/>
</dbReference>
<dbReference type="InterPro" id="IPR005471">
    <property type="entry name" value="Tscrpt_reg_IclR_N"/>
</dbReference>
<accession>I5BVI0</accession>
<dbReference type="InterPro" id="IPR036390">
    <property type="entry name" value="WH_DNA-bd_sf"/>
</dbReference>
<dbReference type="EMBL" id="AJXZ01000038">
    <property type="protein sequence ID" value="EIM73582.1"/>
    <property type="molecule type" value="Genomic_DNA"/>
</dbReference>
<dbReference type="Pfam" id="PF01614">
    <property type="entry name" value="IclR_C"/>
    <property type="match status" value="1"/>
</dbReference>
<keyword evidence="1" id="KW-0805">Transcription regulation</keyword>
<dbReference type="GO" id="GO:0045892">
    <property type="term" value="P:negative regulation of DNA-templated transcription"/>
    <property type="evidence" value="ECO:0007669"/>
    <property type="project" value="TreeGrafter"/>
</dbReference>
<dbReference type="Gene3D" id="3.30.450.40">
    <property type="match status" value="1"/>
</dbReference>
<dbReference type="Pfam" id="PF09339">
    <property type="entry name" value="HTH_IclR"/>
    <property type="match status" value="1"/>
</dbReference>
<dbReference type="CDD" id="cd00090">
    <property type="entry name" value="HTH_ARSR"/>
    <property type="match status" value="1"/>
</dbReference>
<evidence type="ECO:0000313" key="6">
    <source>
        <dbReference type="EMBL" id="EIM73582.1"/>
    </source>
</evidence>
<dbReference type="SUPFAM" id="SSF55781">
    <property type="entry name" value="GAF domain-like"/>
    <property type="match status" value="1"/>
</dbReference>
<dbReference type="Gene3D" id="1.10.10.10">
    <property type="entry name" value="Winged helix-like DNA-binding domain superfamily/Winged helix DNA-binding domain"/>
    <property type="match status" value="1"/>
</dbReference>
<protein>
    <submittedName>
        <fullName evidence="6">Transcriptional repressor protein</fullName>
    </submittedName>
</protein>
<dbReference type="SMART" id="SM00346">
    <property type="entry name" value="HTH_ICLR"/>
    <property type="match status" value="1"/>
</dbReference>
<feature type="domain" description="HTH iclR-type" evidence="4">
    <location>
        <begin position="15"/>
        <end position="77"/>
    </location>
</feature>
<evidence type="ECO:0000256" key="1">
    <source>
        <dbReference type="ARBA" id="ARBA00023015"/>
    </source>
</evidence>
<dbReference type="PROSITE" id="PS51077">
    <property type="entry name" value="HTH_ICLR"/>
    <property type="match status" value="1"/>
</dbReference>
<dbReference type="OrthoDB" id="6811967at2"/>
<dbReference type="InterPro" id="IPR036388">
    <property type="entry name" value="WH-like_DNA-bd_sf"/>
</dbReference>
<sequence length="269" mass="28244">MLDKKAKTAGVSGGIQSVDIALHLVRELARCDGPVTLSDLARRAGMPPSKAHRYLASFIAAGLVVQAGRSGKYDLGPAAMDIGLAALARHDFVNRSADSLPELRDATGMTALLSVWGTDGATVVRWERAPAPVITSMGLGTTLPLLTSASGRVFIGWSPPGAIRERLAKELELAKSNPTLAYREDFNETSVLALRESIRATGYASVDGRFIPGLVAIAAPVLDWQGEAQCAITLIGTDPASVQPDGKAVSTLLDFCQRHSVSSPAKSSV</sequence>
<dbReference type="InterPro" id="IPR014757">
    <property type="entry name" value="Tscrpt_reg_IclR_C"/>
</dbReference>
<dbReference type="SUPFAM" id="SSF46785">
    <property type="entry name" value="Winged helix' DNA-binding domain"/>
    <property type="match status" value="1"/>
</dbReference>
<evidence type="ECO:0000259" key="5">
    <source>
        <dbReference type="PROSITE" id="PS51078"/>
    </source>
</evidence>
<dbReference type="RefSeq" id="WP_007009431.1">
    <property type="nucleotide sequence ID" value="NZ_AJXZ01000038.1"/>
</dbReference>
<dbReference type="GO" id="GO:0003677">
    <property type="term" value="F:DNA binding"/>
    <property type="evidence" value="ECO:0007669"/>
    <property type="project" value="UniProtKB-KW"/>
</dbReference>
<dbReference type="InterPro" id="IPR029016">
    <property type="entry name" value="GAF-like_dom_sf"/>
</dbReference>
<comment type="caution">
    <text evidence="6">The sequence shown here is derived from an EMBL/GenBank/DDBJ whole genome shotgun (WGS) entry which is preliminary data.</text>
</comment>
<dbReference type="PATRIC" id="fig|1189611.3.peg.3124"/>